<feature type="chain" id="PRO_5045490428" evidence="2">
    <location>
        <begin position="34"/>
        <end position="61"/>
    </location>
</feature>
<keyword evidence="2" id="KW-0732">Signal</keyword>
<sequence length="61" mass="5900">MSFPKKLATIGGPVLAFCVIALAPLIGSTTASADGDGGTPPPPSTSTTPPPAGTDGNPWHG</sequence>
<feature type="compositionally biased region" description="Pro residues" evidence="1">
    <location>
        <begin position="39"/>
        <end position="52"/>
    </location>
</feature>
<proteinExistence type="predicted"/>
<dbReference type="EMBL" id="JAYFSI010000001">
    <property type="protein sequence ID" value="MEA5358804.1"/>
    <property type="molecule type" value="Genomic_DNA"/>
</dbReference>
<comment type="caution">
    <text evidence="3">The sequence shown here is derived from an EMBL/GenBank/DDBJ whole genome shotgun (WGS) entry which is preliminary data.</text>
</comment>
<evidence type="ECO:0000313" key="3">
    <source>
        <dbReference type="EMBL" id="MEA5358804.1"/>
    </source>
</evidence>
<organism evidence="3 4">
    <name type="scientific">Amycolatopsis heterodermiae</name>
    <dbReference type="NCBI Taxonomy" id="3110235"/>
    <lineage>
        <taxon>Bacteria</taxon>
        <taxon>Bacillati</taxon>
        <taxon>Actinomycetota</taxon>
        <taxon>Actinomycetes</taxon>
        <taxon>Pseudonocardiales</taxon>
        <taxon>Pseudonocardiaceae</taxon>
        <taxon>Amycolatopsis</taxon>
    </lineage>
</organism>
<dbReference type="Proteomes" id="UP001304298">
    <property type="component" value="Unassembled WGS sequence"/>
</dbReference>
<name>A0ABU5QZE2_9PSEU</name>
<evidence type="ECO:0000256" key="2">
    <source>
        <dbReference type="SAM" id="SignalP"/>
    </source>
</evidence>
<keyword evidence="4" id="KW-1185">Reference proteome</keyword>
<dbReference type="RefSeq" id="WP_323323927.1">
    <property type="nucleotide sequence ID" value="NZ_JAYFSI010000001.1"/>
</dbReference>
<evidence type="ECO:0000313" key="4">
    <source>
        <dbReference type="Proteomes" id="UP001304298"/>
    </source>
</evidence>
<evidence type="ECO:0000256" key="1">
    <source>
        <dbReference type="SAM" id="MobiDB-lite"/>
    </source>
</evidence>
<feature type="signal peptide" evidence="2">
    <location>
        <begin position="1"/>
        <end position="33"/>
    </location>
</feature>
<protein>
    <submittedName>
        <fullName evidence="3">Uncharacterized protein</fullName>
    </submittedName>
</protein>
<reference evidence="3 4" key="1">
    <citation type="submission" date="2023-12" db="EMBL/GenBank/DDBJ databases">
        <title>Amycolatopsis sp. V23-08.</title>
        <authorList>
            <person name="Somphong A."/>
        </authorList>
    </citation>
    <scope>NUCLEOTIDE SEQUENCE [LARGE SCALE GENOMIC DNA]</scope>
    <source>
        <strain evidence="3 4">V23-08</strain>
    </source>
</reference>
<gene>
    <name evidence="3" type="ORF">VA596_04605</name>
</gene>
<accession>A0ABU5QZE2</accession>
<feature type="region of interest" description="Disordered" evidence="1">
    <location>
        <begin position="29"/>
        <end position="61"/>
    </location>
</feature>